<dbReference type="SMART" id="SM00382">
    <property type="entry name" value="AAA"/>
    <property type="match status" value="2"/>
</dbReference>
<proteinExistence type="inferred from homology"/>
<evidence type="ECO:0000256" key="9">
    <source>
        <dbReference type="ARBA" id="ARBA00023136"/>
    </source>
</evidence>
<dbReference type="InterPro" id="IPR003593">
    <property type="entry name" value="AAA+_ATPase"/>
</dbReference>
<dbReference type="NCBIfam" id="NF007739">
    <property type="entry name" value="PRK10419.1"/>
    <property type="match status" value="2"/>
</dbReference>
<dbReference type="Pfam" id="PF08352">
    <property type="entry name" value="oligo_HPY"/>
    <property type="match status" value="2"/>
</dbReference>
<dbReference type="CDD" id="cd03257">
    <property type="entry name" value="ABC_NikE_OppD_transporters"/>
    <property type="match status" value="2"/>
</dbReference>
<evidence type="ECO:0000256" key="5">
    <source>
        <dbReference type="ARBA" id="ARBA00022519"/>
    </source>
</evidence>
<evidence type="ECO:0000256" key="8">
    <source>
        <dbReference type="ARBA" id="ARBA00022967"/>
    </source>
</evidence>
<dbReference type="GO" id="GO:0005524">
    <property type="term" value="F:ATP binding"/>
    <property type="evidence" value="ECO:0007669"/>
    <property type="project" value="UniProtKB-KW"/>
</dbReference>
<keyword evidence="8" id="KW-1278">Translocase</keyword>
<evidence type="ECO:0000256" key="4">
    <source>
        <dbReference type="ARBA" id="ARBA00022475"/>
    </source>
</evidence>
<dbReference type="Proteomes" id="UP001595444">
    <property type="component" value="Unassembled WGS sequence"/>
</dbReference>
<dbReference type="PANTHER" id="PTHR43297">
    <property type="entry name" value="OLIGOPEPTIDE TRANSPORT ATP-BINDING PROTEIN APPD"/>
    <property type="match status" value="1"/>
</dbReference>
<evidence type="ECO:0000313" key="11">
    <source>
        <dbReference type="EMBL" id="MFC3051838.1"/>
    </source>
</evidence>
<dbReference type="InterPro" id="IPR013563">
    <property type="entry name" value="Oligopep_ABC_C"/>
</dbReference>
<dbReference type="SUPFAM" id="SSF52540">
    <property type="entry name" value="P-loop containing nucleoside triphosphate hydrolases"/>
    <property type="match status" value="2"/>
</dbReference>
<comment type="subcellular location">
    <subcellularLocation>
        <location evidence="1">Cell inner membrane</location>
        <topology evidence="1">Peripheral membrane protein</topology>
    </subcellularLocation>
</comment>
<feature type="domain" description="ABC transporter" evidence="10">
    <location>
        <begin position="12"/>
        <end position="263"/>
    </location>
</feature>
<keyword evidence="4" id="KW-1003">Cell membrane</keyword>
<gene>
    <name evidence="11" type="ORF">ACFOKA_07975</name>
</gene>
<comment type="similarity">
    <text evidence="2">Belongs to the ABC transporter superfamily.</text>
</comment>
<dbReference type="Pfam" id="PF00005">
    <property type="entry name" value="ABC_tran"/>
    <property type="match status" value="2"/>
</dbReference>
<keyword evidence="3" id="KW-0813">Transport</keyword>
<keyword evidence="9" id="KW-0472">Membrane</keyword>
<evidence type="ECO:0000256" key="3">
    <source>
        <dbReference type="ARBA" id="ARBA00022448"/>
    </source>
</evidence>
<evidence type="ECO:0000256" key="7">
    <source>
        <dbReference type="ARBA" id="ARBA00022840"/>
    </source>
</evidence>
<name>A0ABV7D4A0_9PROT</name>
<keyword evidence="12" id="KW-1185">Reference proteome</keyword>
<dbReference type="Gene3D" id="3.40.50.300">
    <property type="entry name" value="P-loop containing nucleotide triphosphate hydrolases"/>
    <property type="match status" value="2"/>
</dbReference>
<comment type="caution">
    <text evidence="11">The sequence shown here is derived from an EMBL/GenBank/DDBJ whole genome shotgun (WGS) entry which is preliminary data.</text>
</comment>
<accession>A0ABV7D4A0</accession>
<evidence type="ECO:0000259" key="10">
    <source>
        <dbReference type="PROSITE" id="PS50893"/>
    </source>
</evidence>
<dbReference type="NCBIfam" id="NF008453">
    <property type="entry name" value="PRK11308.1"/>
    <property type="match status" value="2"/>
</dbReference>
<dbReference type="PROSITE" id="PS50893">
    <property type="entry name" value="ABC_TRANSPORTER_2"/>
    <property type="match status" value="2"/>
</dbReference>
<feature type="domain" description="ABC transporter" evidence="10">
    <location>
        <begin position="283"/>
        <end position="533"/>
    </location>
</feature>
<evidence type="ECO:0000256" key="2">
    <source>
        <dbReference type="ARBA" id="ARBA00005417"/>
    </source>
</evidence>
<sequence>MTNSVLANDTVLAVENLHIDITVAGEKPKPIVNDVSFGIQAGGITALVGESGSGKTMIGRALLRLLPPVARVSAGTMLFKGTNLQLANDAGMRSLRGNHIGMVFQEPMSSLNPALRIGFQMSEALMLHKNMTREEARIHSIEMLKRVQITNPEESFNAYPYQFSGGMRQRIMLASVLAMRPALLIADEPTTALDALIRKEIMELMLEITKDIGTGVLLISHDLGMVAQYAEDVVVLRKGVQIESGKCSDILLSPQHDYTRDLMGALPARRTDMLEKTYTKPLLDIKNLCVDFKRSGSSFWKKSNMVRAVDRASFAVNQGEILAVVGESGSGKTTIGRTIMQLCAKSSGQIFFEGQDLDSMAKGKLASVRGNMQMVFQDPFSSLDPRMTLEATVAEGLRHNKSLTAKEKRAQAQNMLTEVGLPGDFAGRYPHELSGGQRQRVCIARAIVAQPMFIVADEPVSALDVTIQHQVLKLLARLQEKYGFSYLFISHDLGVVEQVADRVVVMYRGKILEVGSRDDIFDRPCHPYTIRLLEATPRLVKQDDTSYRLVDTVATRTNAPEGYVFFNHGSIPGAAITSAESVMVEIAPGHIVCCAAT</sequence>
<dbReference type="PANTHER" id="PTHR43297:SF14">
    <property type="entry name" value="ATPASE AAA-TYPE CORE DOMAIN-CONTAINING PROTEIN"/>
    <property type="match status" value="1"/>
</dbReference>
<protein>
    <submittedName>
        <fullName evidence="11">Dipeptide ABC transporter ATP-binding protein</fullName>
    </submittedName>
</protein>
<dbReference type="RefSeq" id="WP_194215302.1">
    <property type="nucleotide sequence ID" value="NZ_CP061205.1"/>
</dbReference>
<evidence type="ECO:0000313" key="12">
    <source>
        <dbReference type="Proteomes" id="UP001595444"/>
    </source>
</evidence>
<keyword evidence="5" id="KW-0997">Cell inner membrane</keyword>
<dbReference type="InterPro" id="IPR027417">
    <property type="entry name" value="P-loop_NTPase"/>
</dbReference>
<keyword evidence="6" id="KW-0547">Nucleotide-binding</keyword>
<dbReference type="InterPro" id="IPR050388">
    <property type="entry name" value="ABC_Ni/Peptide_Import"/>
</dbReference>
<dbReference type="NCBIfam" id="TIGR01727">
    <property type="entry name" value="oligo_HPY"/>
    <property type="match status" value="1"/>
</dbReference>
<keyword evidence="7 11" id="KW-0067">ATP-binding</keyword>
<dbReference type="PROSITE" id="PS00211">
    <property type="entry name" value="ABC_TRANSPORTER_1"/>
    <property type="match status" value="2"/>
</dbReference>
<dbReference type="InterPro" id="IPR017871">
    <property type="entry name" value="ABC_transporter-like_CS"/>
</dbReference>
<dbReference type="EMBL" id="JBHRSL010000004">
    <property type="protein sequence ID" value="MFC3051838.1"/>
    <property type="molecule type" value="Genomic_DNA"/>
</dbReference>
<evidence type="ECO:0000256" key="6">
    <source>
        <dbReference type="ARBA" id="ARBA00022741"/>
    </source>
</evidence>
<evidence type="ECO:0000256" key="1">
    <source>
        <dbReference type="ARBA" id="ARBA00004417"/>
    </source>
</evidence>
<reference evidence="12" key="1">
    <citation type="journal article" date="2019" name="Int. J. Syst. Evol. Microbiol.">
        <title>The Global Catalogue of Microorganisms (GCM) 10K type strain sequencing project: providing services to taxonomists for standard genome sequencing and annotation.</title>
        <authorList>
            <consortium name="The Broad Institute Genomics Platform"/>
            <consortium name="The Broad Institute Genome Sequencing Center for Infectious Disease"/>
            <person name="Wu L."/>
            <person name="Ma J."/>
        </authorList>
    </citation>
    <scope>NUCLEOTIDE SEQUENCE [LARGE SCALE GENOMIC DNA]</scope>
    <source>
        <strain evidence="12">KCTC 62164</strain>
    </source>
</reference>
<dbReference type="InterPro" id="IPR003439">
    <property type="entry name" value="ABC_transporter-like_ATP-bd"/>
</dbReference>
<organism evidence="11 12">
    <name type="scientific">Kordiimonas pumila</name>
    <dbReference type="NCBI Taxonomy" id="2161677"/>
    <lineage>
        <taxon>Bacteria</taxon>
        <taxon>Pseudomonadati</taxon>
        <taxon>Pseudomonadota</taxon>
        <taxon>Alphaproteobacteria</taxon>
        <taxon>Kordiimonadales</taxon>
        <taxon>Kordiimonadaceae</taxon>
        <taxon>Kordiimonas</taxon>
    </lineage>
</organism>